<accession>A0A1E3L3Q3</accession>
<name>A0A1E3L3Q3_9BACL</name>
<reference evidence="4 5" key="1">
    <citation type="submission" date="2016-08" db="EMBL/GenBank/DDBJ databases">
        <title>Genome sequencing of Paenibacillus sp. TI45-13ar, isolated from Korean traditional nuruk.</title>
        <authorList>
            <person name="Kim S.-J."/>
        </authorList>
    </citation>
    <scope>NUCLEOTIDE SEQUENCE [LARGE SCALE GENOMIC DNA]</scope>
    <source>
        <strain evidence="4 5">TI45-13ar</strain>
    </source>
</reference>
<evidence type="ECO:0000313" key="5">
    <source>
        <dbReference type="Proteomes" id="UP000094578"/>
    </source>
</evidence>
<dbReference type="Gene3D" id="1.10.357.10">
    <property type="entry name" value="Tetracycline Repressor, domain 2"/>
    <property type="match status" value="1"/>
</dbReference>
<protein>
    <recommendedName>
        <fullName evidence="3">HTH tetR-type domain-containing protein</fullName>
    </recommendedName>
</protein>
<feature type="DNA-binding region" description="H-T-H motif" evidence="2">
    <location>
        <begin position="32"/>
        <end position="51"/>
    </location>
</feature>
<dbReference type="GO" id="GO:0003677">
    <property type="term" value="F:DNA binding"/>
    <property type="evidence" value="ECO:0007669"/>
    <property type="project" value="UniProtKB-UniRule"/>
</dbReference>
<proteinExistence type="predicted"/>
<comment type="caution">
    <text evidence="4">The sequence shown here is derived from an EMBL/GenBank/DDBJ whole genome shotgun (WGS) entry which is preliminary data.</text>
</comment>
<dbReference type="InterPro" id="IPR009057">
    <property type="entry name" value="Homeodomain-like_sf"/>
</dbReference>
<keyword evidence="5" id="KW-1185">Reference proteome</keyword>
<dbReference type="STRING" id="1886670.PTI45_02148"/>
<evidence type="ECO:0000256" key="2">
    <source>
        <dbReference type="PROSITE-ProRule" id="PRU00335"/>
    </source>
</evidence>
<dbReference type="InterPro" id="IPR001647">
    <property type="entry name" value="HTH_TetR"/>
</dbReference>
<dbReference type="EMBL" id="MDER01000038">
    <property type="protein sequence ID" value="ODP28398.1"/>
    <property type="molecule type" value="Genomic_DNA"/>
</dbReference>
<feature type="domain" description="HTH tetR-type" evidence="3">
    <location>
        <begin position="9"/>
        <end position="69"/>
    </location>
</feature>
<dbReference type="Proteomes" id="UP000094578">
    <property type="component" value="Unassembled WGS sequence"/>
</dbReference>
<gene>
    <name evidence="4" type="ORF">PTI45_02148</name>
</gene>
<dbReference type="RefSeq" id="WP_069327574.1">
    <property type="nucleotide sequence ID" value="NZ_MDER01000038.1"/>
</dbReference>
<keyword evidence="1 2" id="KW-0238">DNA-binding</keyword>
<dbReference type="PANTHER" id="PTHR43479:SF7">
    <property type="entry name" value="TETR-FAMILY TRANSCRIPTIONAL REGULATOR"/>
    <property type="match status" value="1"/>
</dbReference>
<dbReference type="InterPro" id="IPR039532">
    <property type="entry name" value="TetR_C_Firmicutes"/>
</dbReference>
<dbReference type="SUPFAM" id="SSF46689">
    <property type="entry name" value="Homeodomain-like"/>
    <property type="match status" value="1"/>
</dbReference>
<dbReference type="AlphaFoldDB" id="A0A1E3L3Q3"/>
<dbReference type="PROSITE" id="PS50977">
    <property type="entry name" value="HTH_TETR_2"/>
    <property type="match status" value="1"/>
</dbReference>
<dbReference type="Pfam" id="PF14278">
    <property type="entry name" value="TetR_C_8"/>
    <property type="match status" value="1"/>
</dbReference>
<sequence length="192" mass="22552">MIQIDRRVRKSQKAIKSAIIDLMIAKKFDQITIQDIADQADVSRRTIYLHYTDKFDLLDKLIQEHIEEMQEICNTEDMNATYMESALLWFEYFESQYSFFSAMLASKGSSFFRTRFLDFFLQELEQGIIDEGGRKLTEGDYVDIQFLGAAILGVVEWWLKNKKPHPPSFMAERLGLLLEHHFELYVYPSPSL</sequence>
<dbReference type="InterPro" id="IPR050624">
    <property type="entry name" value="HTH-type_Tx_Regulator"/>
</dbReference>
<evidence type="ECO:0000256" key="1">
    <source>
        <dbReference type="ARBA" id="ARBA00023125"/>
    </source>
</evidence>
<dbReference type="Pfam" id="PF00440">
    <property type="entry name" value="TetR_N"/>
    <property type="match status" value="1"/>
</dbReference>
<dbReference type="PATRIC" id="fig|1886670.3.peg.2188"/>
<dbReference type="PANTHER" id="PTHR43479">
    <property type="entry name" value="ACREF/ENVCD OPERON REPRESSOR-RELATED"/>
    <property type="match status" value="1"/>
</dbReference>
<evidence type="ECO:0000259" key="3">
    <source>
        <dbReference type="PROSITE" id="PS50977"/>
    </source>
</evidence>
<evidence type="ECO:0000313" key="4">
    <source>
        <dbReference type="EMBL" id="ODP28398.1"/>
    </source>
</evidence>
<organism evidence="4 5">
    <name type="scientific">Paenibacillus nuruki</name>
    <dbReference type="NCBI Taxonomy" id="1886670"/>
    <lineage>
        <taxon>Bacteria</taxon>
        <taxon>Bacillati</taxon>
        <taxon>Bacillota</taxon>
        <taxon>Bacilli</taxon>
        <taxon>Bacillales</taxon>
        <taxon>Paenibacillaceae</taxon>
        <taxon>Paenibacillus</taxon>
    </lineage>
</organism>